<protein>
    <submittedName>
        <fullName evidence="2">Sensors of blue-light using FAD</fullName>
    </submittedName>
</protein>
<dbReference type="EMBL" id="LT960614">
    <property type="protein sequence ID" value="SON54470.1"/>
    <property type="molecule type" value="Genomic_DNA"/>
</dbReference>
<dbReference type="InterPro" id="IPR007024">
    <property type="entry name" value="BLUF_domain"/>
</dbReference>
<reference evidence="3" key="1">
    <citation type="submission" date="2017-09" db="EMBL/GenBank/DDBJ databases">
        <title>Genome sequence of Nannocystis excedens DSM 71.</title>
        <authorList>
            <person name="Blom J."/>
        </authorList>
    </citation>
    <scope>NUCLEOTIDE SEQUENCE [LARGE SCALE GENOMIC DNA]</scope>
    <source>
        <strain evidence="3">type strain: E19</strain>
    </source>
</reference>
<dbReference type="OrthoDB" id="196105at2"/>
<evidence type="ECO:0000313" key="3">
    <source>
        <dbReference type="Proteomes" id="UP000223606"/>
    </source>
</evidence>
<feature type="domain" description="BLUF" evidence="1">
    <location>
        <begin position="3"/>
        <end position="98"/>
    </location>
</feature>
<dbReference type="KEGG" id="hdi:HDIA_0929"/>
<gene>
    <name evidence="2" type="ORF">HDIA_0929</name>
</gene>
<dbReference type="GO" id="GO:0071949">
    <property type="term" value="F:FAD binding"/>
    <property type="evidence" value="ECO:0007669"/>
    <property type="project" value="InterPro"/>
</dbReference>
<dbReference type="Proteomes" id="UP000223606">
    <property type="component" value="Chromosome 1"/>
</dbReference>
<evidence type="ECO:0000313" key="2">
    <source>
        <dbReference type="EMBL" id="SON54470.1"/>
    </source>
</evidence>
<dbReference type="SUPFAM" id="SSF54975">
    <property type="entry name" value="Acylphosphatase/BLUF domain-like"/>
    <property type="match status" value="1"/>
</dbReference>
<dbReference type="GO" id="GO:0009882">
    <property type="term" value="F:blue light photoreceptor activity"/>
    <property type="evidence" value="ECO:0007669"/>
    <property type="project" value="InterPro"/>
</dbReference>
<organism evidence="2 3">
    <name type="scientific">Hartmannibacter diazotrophicus</name>
    <dbReference type="NCBI Taxonomy" id="1482074"/>
    <lineage>
        <taxon>Bacteria</taxon>
        <taxon>Pseudomonadati</taxon>
        <taxon>Pseudomonadota</taxon>
        <taxon>Alphaproteobacteria</taxon>
        <taxon>Hyphomicrobiales</taxon>
        <taxon>Pleomorphomonadaceae</taxon>
        <taxon>Hartmannibacter</taxon>
    </lineage>
</organism>
<dbReference type="PROSITE" id="PS50925">
    <property type="entry name" value="BLUF"/>
    <property type="match status" value="1"/>
</dbReference>
<dbReference type="SMART" id="SM01034">
    <property type="entry name" value="BLUF"/>
    <property type="match status" value="1"/>
</dbReference>
<proteinExistence type="predicted"/>
<dbReference type="Pfam" id="PF04940">
    <property type="entry name" value="BLUF"/>
    <property type="match status" value="1"/>
</dbReference>
<dbReference type="Gene3D" id="3.30.70.100">
    <property type="match status" value="1"/>
</dbReference>
<dbReference type="RefSeq" id="WP_157775303.1">
    <property type="nucleotide sequence ID" value="NZ_LT960614.1"/>
</dbReference>
<name>A0A2C9D2I7_9HYPH</name>
<evidence type="ECO:0000259" key="1">
    <source>
        <dbReference type="PROSITE" id="PS50925"/>
    </source>
</evidence>
<accession>A0A2C9D2I7</accession>
<dbReference type="InterPro" id="IPR036046">
    <property type="entry name" value="Acylphosphatase-like_dom_sf"/>
</dbReference>
<keyword evidence="3" id="KW-1185">Reference proteome</keyword>
<dbReference type="AlphaFoldDB" id="A0A2C9D2I7"/>
<sequence length="156" mass="17117">MYLYRCVYYSRNAIKKLGLPVSAEIKSILAAGARNNPAAGLTGALVFNEQYFAQVIEGDRHNVSRLLWRIAADPRQEDMVIMSADSIRGRSFDDWSMGYVGHSEEMETLYLKYGIAIGFDPGRMGPESLTGLVQELVMLGGHGVHHHAMAASPATA</sequence>